<organism evidence="1 2">
    <name type="scientific">Microbacterium dauci</name>
    <dbReference type="NCBI Taxonomy" id="3048008"/>
    <lineage>
        <taxon>Bacteria</taxon>
        <taxon>Bacillati</taxon>
        <taxon>Actinomycetota</taxon>
        <taxon>Actinomycetes</taxon>
        <taxon>Micrococcales</taxon>
        <taxon>Microbacteriaceae</taxon>
        <taxon>Microbacterium</taxon>
    </lineage>
</organism>
<protein>
    <submittedName>
        <fullName evidence="1">Uncharacterized protein</fullName>
    </submittedName>
</protein>
<sequence length="156" mass="16977">MLLRAIRPAISPCAVTLLRRADVPHPERAIARGELVRVRPGVFTPTVTWTALRPWERYLVRVHAVALTHPDAVFCHESAAALLGMPVIGDPVTVHVLVPASHAARESGGIRTHRVTTMPDLIIDGGLIVTTPASRGIETTRSGWLRPMRPSGATRR</sequence>
<keyword evidence="2" id="KW-1185">Reference proteome</keyword>
<dbReference type="EMBL" id="JASJND010000001">
    <property type="protein sequence ID" value="MDJ1113468.1"/>
    <property type="molecule type" value="Genomic_DNA"/>
</dbReference>
<gene>
    <name evidence="1" type="ORF">QNI14_03265</name>
</gene>
<comment type="caution">
    <text evidence="1">The sequence shown here is derived from an EMBL/GenBank/DDBJ whole genome shotgun (WGS) entry which is preliminary data.</text>
</comment>
<reference evidence="1 2" key="1">
    <citation type="submission" date="2023-05" db="EMBL/GenBank/DDBJ databases">
        <title>Microbacterium dauci sp.nov., Isolated from Carrot Rhizosphere Soil.</title>
        <authorList>
            <person name="Xiao Z."/>
            <person name="Zheng J."/>
        </authorList>
    </citation>
    <scope>NUCLEOTIDE SEQUENCE [LARGE SCALE GENOMIC DNA]</scope>
    <source>
        <strain evidence="1 2">LX3-4</strain>
    </source>
</reference>
<dbReference type="RefSeq" id="WP_283714774.1">
    <property type="nucleotide sequence ID" value="NZ_JASJND010000001.1"/>
</dbReference>
<evidence type="ECO:0000313" key="1">
    <source>
        <dbReference type="EMBL" id="MDJ1113468.1"/>
    </source>
</evidence>
<accession>A0ABT6ZBD8</accession>
<proteinExistence type="predicted"/>
<name>A0ABT6ZBD8_9MICO</name>
<evidence type="ECO:0000313" key="2">
    <source>
        <dbReference type="Proteomes" id="UP001321481"/>
    </source>
</evidence>
<dbReference type="Proteomes" id="UP001321481">
    <property type="component" value="Unassembled WGS sequence"/>
</dbReference>